<name>A0A2M8WJ75_9MICO</name>
<evidence type="ECO:0000313" key="1">
    <source>
        <dbReference type="EMBL" id="PJI90985.1"/>
    </source>
</evidence>
<accession>A0A2M8WJ75</accession>
<dbReference type="RefSeq" id="WP_100350387.1">
    <property type="nucleotide sequence ID" value="NZ_PGTZ01000009.1"/>
</dbReference>
<comment type="caution">
    <text evidence="1">The sequence shown here is derived from an EMBL/GenBank/DDBJ whole genome shotgun (WGS) entry which is preliminary data.</text>
</comment>
<dbReference type="AlphaFoldDB" id="A0A2M8WJ75"/>
<reference evidence="1 2" key="1">
    <citation type="submission" date="2017-11" db="EMBL/GenBank/DDBJ databases">
        <title>Genomic Encyclopedia of Archaeal and Bacterial Type Strains, Phase II (KMG-II): From Individual Species to Whole Genera.</title>
        <authorList>
            <person name="Goeker M."/>
        </authorList>
    </citation>
    <scope>NUCLEOTIDE SEQUENCE [LARGE SCALE GENOMIC DNA]</scope>
    <source>
        <strain evidence="1 2">DSM 22413</strain>
    </source>
</reference>
<protein>
    <submittedName>
        <fullName evidence="1">Uncharacterized protein</fullName>
    </submittedName>
</protein>
<organism evidence="1 2">
    <name type="scientific">Luteimicrobium subarcticum</name>
    <dbReference type="NCBI Taxonomy" id="620910"/>
    <lineage>
        <taxon>Bacteria</taxon>
        <taxon>Bacillati</taxon>
        <taxon>Actinomycetota</taxon>
        <taxon>Actinomycetes</taxon>
        <taxon>Micrococcales</taxon>
        <taxon>Luteimicrobium</taxon>
    </lineage>
</organism>
<proteinExistence type="predicted"/>
<sequence length="162" mass="16586">MMSPETSAPMEWRDDKAPTSHAARYTAAGLLALAAMLFLGGGTALHAVVSEATDHTTALGVDLDRVDDSLSALGDGVDEQVADAVDSARAATAAAEAALADVDDTLVDQARTALALSDAQVALDAASAQVRHVRERVDGTVGDALASLQQHLDALRQSPGEV</sequence>
<dbReference type="EMBL" id="PGTZ01000009">
    <property type="protein sequence ID" value="PJI90985.1"/>
    <property type="molecule type" value="Genomic_DNA"/>
</dbReference>
<dbReference type="Proteomes" id="UP000231586">
    <property type="component" value="Unassembled WGS sequence"/>
</dbReference>
<keyword evidence="2" id="KW-1185">Reference proteome</keyword>
<gene>
    <name evidence="1" type="ORF">CLV34_2244</name>
</gene>
<evidence type="ECO:0000313" key="2">
    <source>
        <dbReference type="Proteomes" id="UP000231586"/>
    </source>
</evidence>